<gene>
    <name evidence="1" type="ORF">OPV22_007069</name>
</gene>
<reference evidence="1 2" key="1">
    <citation type="submission" date="2022-12" db="EMBL/GenBank/DDBJ databases">
        <title>Chromosome-scale assembly of the Ensete ventricosum genome.</title>
        <authorList>
            <person name="Dussert Y."/>
            <person name="Stocks J."/>
            <person name="Wendawek A."/>
            <person name="Woldeyes F."/>
            <person name="Nichols R.A."/>
            <person name="Borrell J.S."/>
        </authorList>
    </citation>
    <scope>NUCLEOTIDE SEQUENCE [LARGE SCALE GENOMIC DNA]</scope>
    <source>
        <strain evidence="2">cv. Maze</strain>
        <tissue evidence="1">Seeds</tissue>
    </source>
</reference>
<evidence type="ECO:0000313" key="1">
    <source>
        <dbReference type="EMBL" id="KAJ8506183.1"/>
    </source>
</evidence>
<dbReference type="Proteomes" id="UP001222027">
    <property type="component" value="Unassembled WGS sequence"/>
</dbReference>
<organism evidence="1 2">
    <name type="scientific">Ensete ventricosum</name>
    <name type="common">Abyssinian banana</name>
    <name type="synonym">Musa ensete</name>
    <dbReference type="NCBI Taxonomy" id="4639"/>
    <lineage>
        <taxon>Eukaryota</taxon>
        <taxon>Viridiplantae</taxon>
        <taxon>Streptophyta</taxon>
        <taxon>Embryophyta</taxon>
        <taxon>Tracheophyta</taxon>
        <taxon>Spermatophyta</taxon>
        <taxon>Magnoliopsida</taxon>
        <taxon>Liliopsida</taxon>
        <taxon>Zingiberales</taxon>
        <taxon>Musaceae</taxon>
        <taxon>Ensete</taxon>
    </lineage>
</organism>
<name>A0AAV8RR00_ENSVE</name>
<dbReference type="EMBL" id="JAQQAF010000002">
    <property type="protein sequence ID" value="KAJ8506183.1"/>
    <property type="molecule type" value="Genomic_DNA"/>
</dbReference>
<dbReference type="AlphaFoldDB" id="A0AAV8RR00"/>
<protein>
    <submittedName>
        <fullName evidence="1">Uncharacterized protein</fullName>
    </submittedName>
</protein>
<proteinExistence type="predicted"/>
<keyword evidence="2" id="KW-1185">Reference proteome</keyword>
<evidence type="ECO:0000313" key="2">
    <source>
        <dbReference type="Proteomes" id="UP001222027"/>
    </source>
</evidence>
<accession>A0AAV8RR00</accession>
<comment type="caution">
    <text evidence="1">The sequence shown here is derived from an EMBL/GenBank/DDBJ whole genome shotgun (WGS) entry which is preliminary data.</text>
</comment>
<sequence>MAFDGGEGVAAVGVGRGYWLVKGPRSPMDTEKVGVFQGQTSIQYRIRCKARAVPSSSTTQPCTVASCLCILWF</sequence>